<dbReference type="SMART" id="SM00986">
    <property type="entry name" value="UDG"/>
    <property type="match status" value="1"/>
</dbReference>
<dbReference type="InterPro" id="IPR015637">
    <property type="entry name" value="MUG/TDG"/>
</dbReference>
<dbReference type="PANTHER" id="PTHR12159">
    <property type="entry name" value="G/T AND G/U MISMATCH-SPECIFIC DNA GLYCOSYLASE"/>
    <property type="match status" value="1"/>
</dbReference>
<sequence length="193" mass="21084">MAADRKFTPEQLRQFQDSTVPDLLAPGLKLLFVGINPGLWTAAVQAHFARRGNRFYPALYRSGLTDRLIDASNGYAPEDLQHLHDRGLGISNMAQRATAKADELTPQELLAGARRLEELVGRVRPVVVAFLGITAYRVAFELPRARTGRQDREMHGAQVWVAPNPSGLNAHVQLPALAGSFRELGLAAGVLQA</sequence>
<dbReference type="CDD" id="cd10028">
    <property type="entry name" value="UDG-F2_TDG_MUG"/>
    <property type="match status" value="1"/>
</dbReference>
<keyword evidence="2 5" id="KW-0378">Hydrolase</keyword>
<dbReference type="SUPFAM" id="SSF52141">
    <property type="entry name" value="Uracil-DNA glycosylase-like"/>
    <property type="match status" value="1"/>
</dbReference>
<evidence type="ECO:0000256" key="2">
    <source>
        <dbReference type="ARBA" id="ARBA00022801"/>
    </source>
</evidence>
<dbReference type="Gene3D" id="3.40.470.10">
    <property type="entry name" value="Uracil-DNA glycosylase-like domain"/>
    <property type="match status" value="1"/>
</dbReference>
<keyword evidence="5" id="KW-0326">Glycosidase</keyword>
<dbReference type="InterPro" id="IPR005122">
    <property type="entry name" value="Uracil-DNA_glycosylase-like"/>
</dbReference>
<dbReference type="EMBL" id="JAUSQZ010000001">
    <property type="protein sequence ID" value="MDP9826562.1"/>
    <property type="molecule type" value="Genomic_DNA"/>
</dbReference>
<dbReference type="InterPro" id="IPR036895">
    <property type="entry name" value="Uracil-DNA_glycosylase-like_sf"/>
</dbReference>
<proteinExistence type="predicted"/>
<protein>
    <submittedName>
        <fullName evidence="5">TDG/mug DNA glycosylase family protein</fullName>
        <ecNumber evidence="5">3.2.2.-</ecNumber>
    </submittedName>
</protein>
<dbReference type="PANTHER" id="PTHR12159:SF9">
    <property type="entry name" value="G_T MISMATCH-SPECIFIC THYMINE DNA GLYCOSYLASE"/>
    <property type="match status" value="1"/>
</dbReference>
<dbReference type="GO" id="GO:0016798">
    <property type="term" value="F:hydrolase activity, acting on glycosyl bonds"/>
    <property type="evidence" value="ECO:0007669"/>
    <property type="project" value="UniProtKB-KW"/>
</dbReference>
<evidence type="ECO:0000256" key="3">
    <source>
        <dbReference type="ARBA" id="ARBA00023204"/>
    </source>
</evidence>
<evidence type="ECO:0000313" key="5">
    <source>
        <dbReference type="EMBL" id="MDP9826562.1"/>
    </source>
</evidence>
<name>A0ABT9P212_9ACTN</name>
<reference evidence="5 6" key="1">
    <citation type="submission" date="2023-07" db="EMBL/GenBank/DDBJ databases">
        <title>Sequencing the genomes of 1000 actinobacteria strains.</title>
        <authorList>
            <person name="Klenk H.-P."/>
        </authorList>
    </citation>
    <scope>NUCLEOTIDE SEQUENCE [LARGE SCALE GENOMIC DNA]</scope>
    <source>
        <strain evidence="5 6">DSM 44388</strain>
    </source>
</reference>
<evidence type="ECO:0000256" key="1">
    <source>
        <dbReference type="ARBA" id="ARBA00022763"/>
    </source>
</evidence>
<comment type="caution">
    <text evidence="5">The sequence shown here is derived from an EMBL/GenBank/DDBJ whole genome shotgun (WGS) entry which is preliminary data.</text>
</comment>
<accession>A0ABT9P212</accession>
<dbReference type="Pfam" id="PF03167">
    <property type="entry name" value="UDG"/>
    <property type="match status" value="1"/>
</dbReference>
<gene>
    <name evidence="5" type="ORF">J2S57_002311</name>
</gene>
<evidence type="ECO:0000259" key="4">
    <source>
        <dbReference type="SMART" id="SM00986"/>
    </source>
</evidence>
<dbReference type="SMART" id="SM00987">
    <property type="entry name" value="UreE_C"/>
    <property type="match status" value="1"/>
</dbReference>
<dbReference type="EC" id="3.2.2.-" evidence="5"/>
<keyword evidence="3" id="KW-0234">DNA repair</keyword>
<keyword evidence="6" id="KW-1185">Reference proteome</keyword>
<evidence type="ECO:0000313" key="6">
    <source>
        <dbReference type="Proteomes" id="UP001235712"/>
    </source>
</evidence>
<dbReference type="RefSeq" id="WP_307241483.1">
    <property type="nucleotide sequence ID" value="NZ_JAUSQZ010000001.1"/>
</dbReference>
<dbReference type="Proteomes" id="UP001235712">
    <property type="component" value="Unassembled WGS sequence"/>
</dbReference>
<keyword evidence="1" id="KW-0227">DNA damage</keyword>
<feature type="domain" description="Uracil-DNA glycosylase-like" evidence="4">
    <location>
        <begin position="21"/>
        <end position="178"/>
    </location>
</feature>
<organism evidence="5 6">
    <name type="scientific">Kineosporia succinea</name>
    <dbReference type="NCBI Taxonomy" id="84632"/>
    <lineage>
        <taxon>Bacteria</taxon>
        <taxon>Bacillati</taxon>
        <taxon>Actinomycetota</taxon>
        <taxon>Actinomycetes</taxon>
        <taxon>Kineosporiales</taxon>
        <taxon>Kineosporiaceae</taxon>
        <taxon>Kineosporia</taxon>
    </lineage>
</organism>